<name>A0A381YL06_9ZZZZ</name>
<sequence length="246" mass="28661">MTVSPKLQLQQLVHLQKIDDQIFEHKKTLADIPIQLDSARAELEEKKNILKVVTEEIENLQKQRKDLELEVQGENDHMAKAKTKLPAVKTNKEYTAILVEVDAIKEKVSKIEDMELEIMEALEVKAKEIPDVEKKCKEEDAYFNEYRLKKETEEKRFKQELEELVGKRKNISAQLETVILKRYEKILNSREGRAVVGLRENICQGCFQQVLPQMVIEVKVAEKIHQCEGCIRFLFWEEASETTVPK</sequence>
<feature type="coiled-coil region" evidence="1">
    <location>
        <begin position="36"/>
        <end position="124"/>
    </location>
</feature>
<proteinExistence type="predicted"/>
<dbReference type="EMBL" id="UINC01018377">
    <property type="protein sequence ID" value="SVA77147.1"/>
    <property type="molecule type" value="Genomic_DNA"/>
</dbReference>
<keyword evidence="1" id="KW-0175">Coiled coil</keyword>
<dbReference type="InterPro" id="IPR056003">
    <property type="entry name" value="CT398_CC_hairpin"/>
</dbReference>
<feature type="domain" description="CT398-like coiled coil hairpin" evidence="2">
    <location>
        <begin position="15"/>
        <end position="189"/>
    </location>
</feature>
<evidence type="ECO:0000313" key="3">
    <source>
        <dbReference type="EMBL" id="SVA77147.1"/>
    </source>
</evidence>
<evidence type="ECO:0000256" key="1">
    <source>
        <dbReference type="SAM" id="Coils"/>
    </source>
</evidence>
<evidence type="ECO:0000259" key="2">
    <source>
        <dbReference type="Pfam" id="PF24481"/>
    </source>
</evidence>
<dbReference type="Pfam" id="PF24481">
    <property type="entry name" value="CT398_CC"/>
    <property type="match status" value="1"/>
</dbReference>
<organism evidence="3">
    <name type="scientific">marine metagenome</name>
    <dbReference type="NCBI Taxonomy" id="408172"/>
    <lineage>
        <taxon>unclassified sequences</taxon>
        <taxon>metagenomes</taxon>
        <taxon>ecological metagenomes</taxon>
    </lineage>
</organism>
<gene>
    <name evidence="3" type="ORF">METZ01_LOCUS130001</name>
</gene>
<accession>A0A381YL06</accession>
<dbReference type="Gene3D" id="1.10.287.1490">
    <property type="match status" value="1"/>
</dbReference>
<protein>
    <recommendedName>
        <fullName evidence="2">CT398-like coiled coil hairpin domain-containing protein</fullName>
    </recommendedName>
</protein>
<dbReference type="AlphaFoldDB" id="A0A381YL06"/>
<reference evidence="3" key="1">
    <citation type="submission" date="2018-05" db="EMBL/GenBank/DDBJ databases">
        <authorList>
            <person name="Lanie J.A."/>
            <person name="Ng W.-L."/>
            <person name="Kazmierczak K.M."/>
            <person name="Andrzejewski T.M."/>
            <person name="Davidsen T.M."/>
            <person name="Wayne K.J."/>
            <person name="Tettelin H."/>
            <person name="Glass J.I."/>
            <person name="Rusch D."/>
            <person name="Podicherti R."/>
            <person name="Tsui H.-C.T."/>
            <person name="Winkler M.E."/>
        </authorList>
    </citation>
    <scope>NUCLEOTIDE SEQUENCE</scope>
</reference>